<dbReference type="Pfam" id="PF10150">
    <property type="entry name" value="RNase_E_G"/>
    <property type="match status" value="1"/>
</dbReference>
<keyword evidence="5" id="KW-0963">Cytoplasm</keyword>
<accession>A0A1V8M6I4</accession>
<evidence type="ECO:0000313" key="17">
    <source>
        <dbReference type="EMBL" id="OQK17096.1"/>
    </source>
</evidence>
<dbReference type="PANTHER" id="PTHR30001:SF0">
    <property type="entry name" value="RIBONUCLEASE G"/>
    <property type="match status" value="1"/>
</dbReference>
<dbReference type="STRING" id="1420851.AU255_04135"/>
<dbReference type="GO" id="GO:0016787">
    <property type="term" value="F:hydrolase activity"/>
    <property type="evidence" value="ECO:0007669"/>
    <property type="project" value="UniProtKB-KW"/>
</dbReference>
<dbReference type="PROSITE" id="PS50126">
    <property type="entry name" value="S1"/>
    <property type="match status" value="1"/>
</dbReference>
<dbReference type="GO" id="GO:0006364">
    <property type="term" value="P:rRNA processing"/>
    <property type="evidence" value="ECO:0007669"/>
    <property type="project" value="UniProtKB-KW"/>
</dbReference>
<evidence type="ECO:0000256" key="4">
    <source>
        <dbReference type="ARBA" id="ARBA00017719"/>
    </source>
</evidence>
<keyword evidence="18" id="KW-1185">Reference proteome</keyword>
<evidence type="ECO:0000256" key="2">
    <source>
        <dbReference type="ARBA" id="ARBA00004496"/>
    </source>
</evidence>
<dbReference type="GO" id="GO:0046872">
    <property type="term" value="F:metal ion binding"/>
    <property type="evidence" value="ECO:0007669"/>
    <property type="project" value="UniProtKB-KW"/>
</dbReference>
<comment type="subcellular location">
    <subcellularLocation>
        <location evidence="2">Cytoplasm</location>
    </subcellularLocation>
</comment>
<dbReference type="InterPro" id="IPR004659">
    <property type="entry name" value="RNase_E/G"/>
</dbReference>
<name>A0A1V8M6I4_9GAMM</name>
<keyword evidence="10" id="KW-0479">Metal-binding</keyword>
<dbReference type="GO" id="GO:0000049">
    <property type="term" value="F:tRNA binding"/>
    <property type="evidence" value="ECO:0007669"/>
    <property type="project" value="UniProtKB-KW"/>
</dbReference>
<reference evidence="17 18" key="1">
    <citation type="submission" date="2015-12" db="EMBL/GenBank/DDBJ databases">
        <authorList>
            <person name="Shamseldin A."/>
            <person name="Moawad H."/>
            <person name="Abd El-Rahim W.M."/>
            <person name="Sadowsky M.J."/>
        </authorList>
    </citation>
    <scope>NUCLEOTIDE SEQUENCE [LARGE SCALE GENOMIC DNA]</scope>
    <source>
        <strain evidence="17 18">WF1</strain>
    </source>
</reference>
<dbReference type="Pfam" id="PF00575">
    <property type="entry name" value="S1"/>
    <property type="match status" value="1"/>
</dbReference>
<dbReference type="CDD" id="cd04453">
    <property type="entry name" value="S1_RNase_E"/>
    <property type="match status" value="1"/>
</dbReference>
<evidence type="ECO:0000259" key="16">
    <source>
        <dbReference type="PROSITE" id="PS50126"/>
    </source>
</evidence>
<evidence type="ECO:0000256" key="1">
    <source>
        <dbReference type="ARBA" id="ARBA00001946"/>
    </source>
</evidence>
<evidence type="ECO:0000256" key="8">
    <source>
        <dbReference type="ARBA" id="ARBA00022694"/>
    </source>
</evidence>
<evidence type="ECO:0000256" key="10">
    <source>
        <dbReference type="ARBA" id="ARBA00022723"/>
    </source>
</evidence>
<dbReference type="NCBIfam" id="NF008689">
    <property type="entry name" value="PRK11712.1"/>
    <property type="match status" value="1"/>
</dbReference>
<keyword evidence="15" id="KW-0694">RNA-binding</keyword>
<keyword evidence="13" id="KW-0378">Hydrolase</keyword>
<keyword evidence="6" id="KW-0698">rRNA processing</keyword>
<keyword evidence="11" id="KW-0699">rRNA-binding</keyword>
<dbReference type="GO" id="GO:0008033">
    <property type="term" value="P:tRNA processing"/>
    <property type="evidence" value="ECO:0007669"/>
    <property type="project" value="UniProtKB-KW"/>
</dbReference>
<dbReference type="OrthoDB" id="9804278at2"/>
<evidence type="ECO:0000256" key="12">
    <source>
        <dbReference type="ARBA" id="ARBA00022759"/>
    </source>
</evidence>
<evidence type="ECO:0000313" key="18">
    <source>
        <dbReference type="Proteomes" id="UP000191980"/>
    </source>
</evidence>
<dbReference type="AlphaFoldDB" id="A0A1V8M6I4"/>
<sequence length="484" mass="54882">MSEEILINVTPPETRVAIVENGVVQEVIIERTRQLGLIGNIYKGVVCRVLPGMQAAFVDVGLERAAFLHISGLSSKELEQKGSENIEHYLIENQHIIVQVTKDPIGSKGARLTTEISIPSRYQVYMPYAVKGGVSQRIEHEPERDRLRSFQNAFQIEHQSGGFIARTAAECIDESILESDMLFLLQLWDSIQEKIPLAKPRALIHSDLPLSVRTLRDLYTDNIEKVKVDSRITYQRLIEFAEEFVPDIVPIIEHYTRERPLFDIYNIEEEIEKALGRKVGLKSGGHLVFDQTEAMTTVDVNTGGYVGGKSLEETIFKTNLEAAQAISRQLRLRNLGGIIIIDFIDMQSEEHKSLVLRALERTLDKCHSKTKITEVSALGLVEMTRKRTRESLAHILCEPCSTCAGRGELKTAETICLEIFREIIREVKQYNVQEILVLASHPVVEKLLDEEADVLAELEAFLNIRIKFRSESEYSQEQYDVVLL</sequence>
<organism evidence="17 18">
    <name type="scientific">Methyloprofundus sedimenti</name>
    <dbReference type="NCBI Taxonomy" id="1420851"/>
    <lineage>
        <taxon>Bacteria</taxon>
        <taxon>Pseudomonadati</taxon>
        <taxon>Pseudomonadota</taxon>
        <taxon>Gammaproteobacteria</taxon>
        <taxon>Methylococcales</taxon>
        <taxon>Methylococcaceae</taxon>
        <taxon>Methyloprofundus</taxon>
    </lineage>
</organism>
<evidence type="ECO:0000256" key="7">
    <source>
        <dbReference type="ARBA" id="ARBA00022555"/>
    </source>
</evidence>
<comment type="similarity">
    <text evidence="3">Belongs to the RNase E/G family. RNase G subfamily.</text>
</comment>
<dbReference type="GO" id="GO:0019843">
    <property type="term" value="F:rRNA binding"/>
    <property type="evidence" value="ECO:0007669"/>
    <property type="project" value="UniProtKB-KW"/>
</dbReference>
<dbReference type="RefSeq" id="WP_080521709.1">
    <property type="nucleotide sequence ID" value="NZ_LPUF01000001.1"/>
</dbReference>
<evidence type="ECO:0000256" key="5">
    <source>
        <dbReference type="ARBA" id="ARBA00022490"/>
    </source>
</evidence>
<keyword evidence="14" id="KW-0460">Magnesium</keyword>
<evidence type="ECO:0000256" key="13">
    <source>
        <dbReference type="ARBA" id="ARBA00022801"/>
    </source>
</evidence>
<dbReference type="PANTHER" id="PTHR30001">
    <property type="entry name" value="RIBONUCLEASE"/>
    <property type="match status" value="1"/>
</dbReference>
<dbReference type="GO" id="GO:0004519">
    <property type="term" value="F:endonuclease activity"/>
    <property type="evidence" value="ECO:0007669"/>
    <property type="project" value="UniProtKB-KW"/>
</dbReference>
<keyword evidence="12" id="KW-0255">Endonuclease</keyword>
<dbReference type="InterPro" id="IPR048583">
    <property type="entry name" value="RNase_E_G_thioredoxin-like"/>
</dbReference>
<evidence type="ECO:0000256" key="11">
    <source>
        <dbReference type="ARBA" id="ARBA00022730"/>
    </source>
</evidence>
<keyword evidence="8" id="KW-0819">tRNA processing</keyword>
<dbReference type="SUPFAM" id="SSF50249">
    <property type="entry name" value="Nucleic acid-binding proteins"/>
    <property type="match status" value="1"/>
</dbReference>
<dbReference type="GO" id="GO:0004540">
    <property type="term" value="F:RNA nuclease activity"/>
    <property type="evidence" value="ECO:0007669"/>
    <property type="project" value="InterPro"/>
</dbReference>
<gene>
    <name evidence="17" type="ORF">AU255_04135</name>
</gene>
<dbReference type="Gene3D" id="3.40.1260.20">
    <property type="entry name" value="Ribonuclease E, catalytic domain"/>
    <property type="match status" value="1"/>
</dbReference>
<dbReference type="EMBL" id="LPUF01000001">
    <property type="protein sequence ID" value="OQK17096.1"/>
    <property type="molecule type" value="Genomic_DNA"/>
</dbReference>
<comment type="caution">
    <text evidence="17">The sequence shown here is derived from an EMBL/GenBank/DDBJ whole genome shotgun (WGS) entry which is preliminary data.</text>
</comment>
<proteinExistence type="inferred from homology"/>
<evidence type="ECO:0000256" key="9">
    <source>
        <dbReference type="ARBA" id="ARBA00022722"/>
    </source>
</evidence>
<evidence type="ECO:0000256" key="14">
    <source>
        <dbReference type="ARBA" id="ARBA00022842"/>
    </source>
</evidence>
<keyword evidence="7" id="KW-0820">tRNA-binding</keyword>
<evidence type="ECO:0000256" key="3">
    <source>
        <dbReference type="ARBA" id="ARBA00005663"/>
    </source>
</evidence>
<dbReference type="GO" id="GO:0005737">
    <property type="term" value="C:cytoplasm"/>
    <property type="evidence" value="ECO:0007669"/>
    <property type="project" value="UniProtKB-SubCell"/>
</dbReference>
<dbReference type="InterPro" id="IPR003029">
    <property type="entry name" value="S1_domain"/>
</dbReference>
<dbReference type="SMART" id="SM00316">
    <property type="entry name" value="S1"/>
    <property type="match status" value="1"/>
</dbReference>
<dbReference type="Proteomes" id="UP000191980">
    <property type="component" value="Unassembled WGS sequence"/>
</dbReference>
<evidence type="ECO:0000256" key="6">
    <source>
        <dbReference type="ARBA" id="ARBA00022552"/>
    </source>
</evidence>
<dbReference type="InterPro" id="IPR019307">
    <property type="entry name" value="RNA-bd_AU-1/RNase_E/G"/>
</dbReference>
<comment type="cofactor">
    <cofactor evidence="1">
        <name>Mg(2+)</name>
        <dbReference type="ChEBI" id="CHEBI:18420"/>
    </cofactor>
</comment>
<dbReference type="Pfam" id="PF20833">
    <property type="entry name" value="RNase_E_G_Thio"/>
    <property type="match status" value="1"/>
</dbReference>
<protein>
    <recommendedName>
        <fullName evidence="4">Ribonuclease G</fullName>
    </recommendedName>
</protein>
<evidence type="ECO:0000256" key="15">
    <source>
        <dbReference type="ARBA" id="ARBA00022884"/>
    </source>
</evidence>
<dbReference type="InterPro" id="IPR012340">
    <property type="entry name" value="NA-bd_OB-fold"/>
</dbReference>
<keyword evidence="9" id="KW-0540">Nuclease</keyword>
<feature type="domain" description="S1 motif" evidence="16">
    <location>
        <begin position="39"/>
        <end position="115"/>
    </location>
</feature>
<dbReference type="Gene3D" id="2.40.50.140">
    <property type="entry name" value="Nucleic acid-binding proteins"/>
    <property type="match status" value="1"/>
</dbReference>
<dbReference type="NCBIfam" id="TIGR00757">
    <property type="entry name" value="RNaseEG"/>
    <property type="match status" value="1"/>
</dbReference>